<dbReference type="HOGENOM" id="CLU_1133221_0_0_6"/>
<proteinExistence type="predicted"/>
<dbReference type="KEGG" id="spl:Spea_0644"/>
<dbReference type="EMBL" id="CP000851">
    <property type="protein sequence ID" value="ABV85971.1"/>
    <property type="molecule type" value="Genomic_DNA"/>
</dbReference>
<reference evidence="1 2" key="1">
    <citation type="submission" date="2007-10" db="EMBL/GenBank/DDBJ databases">
        <title>Complete sequence of Shewanella pealeana ATCC 700345.</title>
        <authorList>
            <consortium name="US DOE Joint Genome Institute"/>
            <person name="Copeland A."/>
            <person name="Lucas S."/>
            <person name="Lapidus A."/>
            <person name="Barry K."/>
            <person name="Glavina del Rio T."/>
            <person name="Dalin E."/>
            <person name="Tice H."/>
            <person name="Pitluck S."/>
            <person name="Chertkov O."/>
            <person name="Brettin T."/>
            <person name="Bruce D."/>
            <person name="Detter J.C."/>
            <person name="Han C."/>
            <person name="Schmutz J."/>
            <person name="Larimer F."/>
            <person name="Land M."/>
            <person name="Hauser L."/>
            <person name="Kyrpides N."/>
            <person name="Kim E."/>
            <person name="Zhao J.-S.Z."/>
            <person name="Manno D."/>
            <person name="Hawari J."/>
            <person name="Richardson P."/>
        </authorList>
    </citation>
    <scope>NUCLEOTIDE SEQUENCE [LARGE SCALE GENOMIC DNA]</scope>
    <source>
        <strain evidence="2">ATCC 700345 / ANG-SQ1</strain>
    </source>
</reference>
<evidence type="ECO:0000313" key="1">
    <source>
        <dbReference type="EMBL" id="ABV85971.1"/>
    </source>
</evidence>
<evidence type="ECO:0000313" key="2">
    <source>
        <dbReference type="Proteomes" id="UP000002608"/>
    </source>
</evidence>
<dbReference type="AlphaFoldDB" id="A8H084"/>
<accession>A8H084</accession>
<sequence>MNQGDLTDECFLSLTVEERESLDRIRAHYQKRDVFEFGTDETLSLIDRSYEAMGKRFRVRINLKTRDFGRYDGELEGVFLVISDALRTFHGSQFFSDTPQQTAEIHKQHQYQVRKARGLSDNAFADLSAVVNGLLPTSWSKFDKEELESAIEKLSEVKNLIDKQIDRVNFAKRSDSKAEQFIVSVCNSLVWHANIKPTKPLTDSHKKTPLLRFLEVFYPTEAKSILSKIYDKERHTPEEQKIGASFIKPV</sequence>
<dbReference type="RefSeq" id="WP_012153909.1">
    <property type="nucleotide sequence ID" value="NC_009901.1"/>
</dbReference>
<name>A8H084_SHEPA</name>
<gene>
    <name evidence="1" type="ordered locus">Spea_0644</name>
</gene>
<keyword evidence="2" id="KW-1185">Reference proteome</keyword>
<dbReference type="Proteomes" id="UP000002608">
    <property type="component" value="Chromosome"/>
</dbReference>
<protein>
    <submittedName>
        <fullName evidence="1">Uncharacterized protein</fullName>
    </submittedName>
</protein>
<organism evidence="1 2">
    <name type="scientific">Shewanella pealeana (strain ATCC 700345 / ANG-SQ1)</name>
    <dbReference type="NCBI Taxonomy" id="398579"/>
    <lineage>
        <taxon>Bacteria</taxon>
        <taxon>Pseudomonadati</taxon>
        <taxon>Pseudomonadota</taxon>
        <taxon>Gammaproteobacteria</taxon>
        <taxon>Alteromonadales</taxon>
        <taxon>Shewanellaceae</taxon>
        <taxon>Shewanella</taxon>
    </lineage>
</organism>